<dbReference type="KEGG" id="pbj:VN24_04880"/>
<keyword evidence="7" id="KW-1185">Reference proteome</keyword>
<evidence type="ECO:0000256" key="4">
    <source>
        <dbReference type="SAM" id="MobiDB-lite"/>
    </source>
</evidence>
<proteinExistence type="inferred from homology"/>
<dbReference type="PANTHER" id="PTHR30061">
    <property type="entry name" value="MALTOSE-BINDING PERIPLASMIC PROTEIN"/>
    <property type="match status" value="1"/>
</dbReference>
<dbReference type="PROSITE" id="PS51257">
    <property type="entry name" value="PROKAR_LIPOPROTEIN"/>
    <property type="match status" value="1"/>
</dbReference>
<evidence type="ECO:0008006" key="8">
    <source>
        <dbReference type="Google" id="ProtNLM"/>
    </source>
</evidence>
<protein>
    <recommendedName>
        <fullName evidence="8">Maltodextrin-binding protein</fullName>
    </recommendedName>
</protein>
<feature type="region of interest" description="Disordered" evidence="4">
    <location>
        <begin position="26"/>
        <end position="51"/>
    </location>
</feature>
<feature type="chain" id="PRO_5038631238" description="Maltodextrin-binding protein" evidence="5">
    <location>
        <begin position="21"/>
        <end position="426"/>
    </location>
</feature>
<dbReference type="Pfam" id="PF13416">
    <property type="entry name" value="SBP_bac_8"/>
    <property type="match status" value="1"/>
</dbReference>
<evidence type="ECO:0000256" key="1">
    <source>
        <dbReference type="ARBA" id="ARBA00008520"/>
    </source>
</evidence>
<dbReference type="STRING" id="1126833.VN24_04880"/>
<evidence type="ECO:0000256" key="3">
    <source>
        <dbReference type="ARBA" id="ARBA00022729"/>
    </source>
</evidence>
<dbReference type="PATRIC" id="fig|1126833.4.peg.1078"/>
<keyword evidence="2" id="KW-0813">Transport</keyword>
<dbReference type="GO" id="GO:0055052">
    <property type="term" value="C:ATP-binding cassette (ABC) transporter complex, substrate-binding subunit-containing"/>
    <property type="evidence" value="ECO:0007669"/>
    <property type="project" value="TreeGrafter"/>
</dbReference>
<dbReference type="OrthoDB" id="9766758at2"/>
<reference evidence="7" key="2">
    <citation type="submission" date="2015-03" db="EMBL/GenBank/DDBJ databases">
        <title>Genome sequence of Paenibacillus beijingensis strain DSM 24997T.</title>
        <authorList>
            <person name="Kwak Y."/>
            <person name="Shin J.-H."/>
        </authorList>
    </citation>
    <scope>NUCLEOTIDE SEQUENCE [LARGE SCALE GENOMIC DNA]</scope>
    <source>
        <strain evidence="7">DSM 24997</strain>
    </source>
</reference>
<gene>
    <name evidence="6" type="ORF">VN24_04880</name>
</gene>
<dbReference type="PANTHER" id="PTHR30061:SF50">
    <property type="entry name" value="MALTOSE_MALTODEXTRIN-BINDING PERIPLASMIC PROTEIN"/>
    <property type="match status" value="1"/>
</dbReference>
<accession>A0A0D5NFL7</accession>
<reference evidence="6 7" key="1">
    <citation type="journal article" date="2015" name="J. Biotechnol.">
        <title>Complete genome sequence of Paenibacillus beijingensis 7188(T) (=DSM 24997(T)), a novel rhizobacterium from jujube garden soil.</title>
        <authorList>
            <person name="Kwak Y."/>
            <person name="Shin J.H."/>
        </authorList>
    </citation>
    <scope>NUCLEOTIDE SEQUENCE [LARGE SCALE GENOMIC DNA]</scope>
    <source>
        <strain evidence="6 7">DSM 24997</strain>
    </source>
</reference>
<name>A0A0D5NFL7_9BACL</name>
<evidence type="ECO:0000313" key="6">
    <source>
        <dbReference type="EMBL" id="AJY74061.1"/>
    </source>
</evidence>
<evidence type="ECO:0000256" key="2">
    <source>
        <dbReference type="ARBA" id="ARBA00022448"/>
    </source>
</evidence>
<dbReference type="RefSeq" id="WP_045669497.1">
    <property type="nucleotide sequence ID" value="NZ_CP011058.1"/>
</dbReference>
<organism evidence="6 7">
    <name type="scientific">Paenibacillus beijingensis</name>
    <dbReference type="NCBI Taxonomy" id="1126833"/>
    <lineage>
        <taxon>Bacteria</taxon>
        <taxon>Bacillati</taxon>
        <taxon>Bacillota</taxon>
        <taxon>Bacilli</taxon>
        <taxon>Bacillales</taxon>
        <taxon>Paenibacillaceae</taxon>
        <taxon>Paenibacillus</taxon>
    </lineage>
</organism>
<comment type="similarity">
    <text evidence="1">Belongs to the bacterial solute-binding protein 1 family.</text>
</comment>
<dbReference type="GO" id="GO:0042956">
    <property type="term" value="P:maltodextrin transmembrane transport"/>
    <property type="evidence" value="ECO:0007669"/>
    <property type="project" value="TreeGrafter"/>
</dbReference>
<dbReference type="CDD" id="cd13586">
    <property type="entry name" value="PBP2_Maltose_binding_like"/>
    <property type="match status" value="1"/>
</dbReference>
<evidence type="ECO:0000256" key="5">
    <source>
        <dbReference type="SAM" id="SignalP"/>
    </source>
</evidence>
<dbReference type="GO" id="GO:0015768">
    <property type="term" value="P:maltose transport"/>
    <property type="evidence" value="ECO:0007669"/>
    <property type="project" value="TreeGrafter"/>
</dbReference>
<dbReference type="InterPro" id="IPR006059">
    <property type="entry name" value="SBP"/>
</dbReference>
<dbReference type="HOGENOM" id="CLU_031285_17_2_9"/>
<dbReference type="SUPFAM" id="SSF53850">
    <property type="entry name" value="Periplasmic binding protein-like II"/>
    <property type="match status" value="1"/>
</dbReference>
<sequence>MKKKLAFLALSAVMMLTVAACGGASETGNNAKSSEQPAANETGASDELQPEPGAELVLWSGKSAYTEYAAQEFEKKYNIKVKIEEVNSWDSPGRLSTDGPAGTGGDVVEIVSDALGTSVNSGIVLPNDYFEEETRSSMSQLSIDSSTYNGILYGYPRDIYTYALFVNKELVKDTKFETWDDIAAFAKTFNDIPNNKFGFMFDPSHWYLNSSFMLGYGGYIFGKNGTDTSDIGMNNEGAVKGLEFLQTLKANLPFKAADLTGDLKSGLFEQGKVAINFDGSWAASSFRKLPFEVGVIPLPAMPGGQYPLSLIGTHSFYVSAYSKYPNAAKLFANFLTSKEMLAKDYETNGFIPAVKGLEDNEKFKNDEIVQGFMKQLEHSQVMPNVPEMSQYSQVLTPALVSIWDGGNVKQVLDKAADNLKTSIANK</sequence>
<dbReference type="AlphaFoldDB" id="A0A0D5NFL7"/>
<keyword evidence="3 5" id="KW-0732">Signal</keyword>
<dbReference type="EMBL" id="CP011058">
    <property type="protein sequence ID" value="AJY74061.1"/>
    <property type="molecule type" value="Genomic_DNA"/>
</dbReference>
<feature type="signal peptide" evidence="5">
    <location>
        <begin position="1"/>
        <end position="20"/>
    </location>
</feature>
<dbReference type="Proteomes" id="UP000032633">
    <property type="component" value="Chromosome"/>
</dbReference>
<evidence type="ECO:0000313" key="7">
    <source>
        <dbReference type="Proteomes" id="UP000032633"/>
    </source>
</evidence>
<dbReference type="Gene3D" id="3.40.190.10">
    <property type="entry name" value="Periplasmic binding protein-like II"/>
    <property type="match status" value="2"/>
</dbReference>
<dbReference type="GO" id="GO:1901982">
    <property type="term" value="F:maltose binding"/>
    <property type="evidence" value="ECO:0007669"/>
    <property type="project" value="TreeGrafter"/>
</dbReference>
<feature type="compositionally biased region" description="Polar residues" evidence="4">
    <location>
        <begin position="26"/>
        <end position="43"/>
    </location>
</feature>